<evidence type="ECO:0000256" key="1">
    <source>
        <dbReference type="RuleBase" id="RU003682"/>
    </source>
</evidence>
<sequence length="260" mass="29925">MYNLIDVKANDLNQKHIVVLCQGDILGIRIAEFASKEAIHRAENFLFNHVERDELGHAKEFTRLGIAYAEIKSEQVRVEYHQHARQNIQRVRDVFGELASPMDRLRVLLDDLWSQGASLLNVAGEKCFVGVCRYLTPGIDLEPHIDNLTWTLPAHVSWQLQYQLSANIYLQVPDEGGELEIWKKQPNEEEYQHLQGERHYGISRTDISSPDLVIKPVARDLIIINPRFIHAVRPVSRVDRITLSAFIGVKSEQEPLIYWS</sequence>
<keyword evidence="1" id="KW-0479">Metal-binding</keyword>
<evidence type="ECO:0000313" key="4">
    <source>
        <dbReference type="Proteomes" id="UP000028511"/>
    </source>
</evidence>
<protein>
    <submittedName>
        <fullName evidence="3">Prolyl 4-hydroxylase, alpha subunit</fullName>
    </submittedName>
</protein>
<comment type="similarity">
    <text evidence="1">Belongs to the iron/ascorbate-dependent oxidoreductase family.</text>
</comment>
<dbReference type="GO" id="GO:0046872">
    <property type="term" value="F:metal ion binding"/>
    <property type="evidence" value="ECO:0007669"/>
    <property type="project" value="UniProtKB-KW"/>
</dbReference>
<evidence type="ECO:0000259" key="2">
    <source>
        <dbReference type="PROSITE" id="PS51471"/>
    </source>
</evidence>
<dbReference type="RefSeq" id="WP_038217223.1">
    <property type="nucleotide sequence ID" value="NZ_CAWLWN010000199.1"/>
</dbReference>
<dbReference type="Gene3D" id="2.60.120.620">
    <property type="entry name" value="q2cbj1_9rhob like domain"/>
    <property type="match status" value="1"/>
</dbReference>
<dbReference type="InterPro" id="IPR005123">
    <property type="entry name" value="Oxoglu/Fe-dep_dioxygenase_dom"/>
</dbReference>
<dbReference type="GO" id="GO:0016491">
    <property type="term" value="F:oxidoreductase activity"/>
    <property type="evidence" value="ECO:0007669"/>
    <property type="project" value="UniProtKB-KW"/>
</dbReference>
<name>A0A077NGB4_XENBV</name>
<dbReference type="PROSITE" id="PS51471">
    <property type="entry name" value="FE2OG_OXY"/>
    <property type="match status" value="1"/>
</dbReference>
<gene>
    <name evidence="3" type="ORF">XBP1_2330005</name>
</gene>
<dbReference type="AlphaFoldDB" id="A0A077NGB4"/>
<comment type="caution">
    <text evidence="3">The sequence shown here is derived from an EMBL/GenBank/DDBJ whole genome shotgun (WGS) entry which is preliminary data.</text>
</comment>
<keyword evidence="1" id="KW-0560">Oxidoreductase</keyword>
<proteinExistence type="inferred from homology"/>
<dbReference type="Pfam" id="PF22814">
    <property type="entry name" value="WelO5"/>
    <property type="match status" value="1"/>
</dbReference>
<dbReference type="InterPro" id="IPR055091">
    <property type="entry name" value="WelO5-like"/>
</dbReference>
<keyword evidence="1" id="KW-0408">Iron</keyword>
<dbReference type="HOGENOM" id="CLU_072365_0_0_6"/>
<reference evidence="3" key="1">
    <citation type="submission" date="2013-07" db="EMBL/GenBank/DDBJ databases">
        <title>Sub-species coevolution in mutualistic symbiosis.</title>
        <authorList>
            <person name="Murfin K."/>
            <person name="Klassen J."/>
            <person name="Lee M."/>
            <person name="Forst S."/>
            <person name="Stock P."/>
            <person name="Goodrich-Blair H."/>
        </authorList>
    </citation>
    <scope>NUCLEOTIDE SEQUENCE [LARGE SCALE GENOMIC DNA]</scope>
    <source>
        <strain evidence="3">Puntauvense</strain>
    </source>
</reference>
<dbReference type="Proteomes" id="UP000028511">
    <property type="component" value="Unassembled WGS sequence"/>
</dbReference>
<evidence type="ECO:0000313" key="3">
    <source>
        <dbReference type="EMBL" id="CDG96850.1"/>
    </source>
</evidence>
<dbReference type="EMBL" id="CBSW010000150">
    <property type="protein sequence ID" value="CDG96850.1"/>
    <property type="molecule type" value="Genomic_DNA"/>
</dbReference>
<accession>A0A077NGB4</accession>
<organism evidence="3 4">
    <name type="scientific">Xenorhabdus bovienii str. puntauvense</name>
    <dbReference type="NCBI Taxonomy" id="1398201"/>
    <lineage>
        <taxon>Bacteria</taxon>
        <taxon>Pseudomonadati</taxon>
        <taxon>Pseudomonadota</taxon>
        <taxon>Gammaproteobacteria</taxon>
        <taxon>Enterobacterales</taxon>
        <taxon>Morganellaceae</taxon>
        <taxon>Xenorhabdus</taxon>
    </lineage>
</organism>
<feature type="domain" description="Fe2OG dioxygenase" evidence="2">
    <location>
        <begin position="123"/>
        <end position="249"/>
    </location>
</feature>